<evidence type="ECO:0000313" key="5">
    <source>
        <dbReference type="Proteomes" id="UP001153069"/>
    </source>
</evidence>
<organism evidence="4 5">
    <name type="scientific">Seminavis robusta</name>
    <dbReference type="NCBI Taxonomy" id="568900"/>
    <lineage>
        <taxon>Eukaryota</taxon>
        <taxon>Sar</taxon>
        <taxon>Stramenopiles</taxon>
        <taxon>Ochrophyta</taxon>
        <taxon>Bacillariophyta</taxon>
        <taxon>Bacillariophyceae</taxon>
        <taxon>Bacillariophycidae</taxon>
        <taxon>Naviculales</taxon>
        <taxon>Naviculaceae</taxon>
        <taxon>Seminavis</taxon>
    </lineage>
</organism>
<evidence type="ECO:0000256" key="2">
    <source>
        <dbReference type="SAM" id="MobiDB-lite"/>
    </source>
</evidence>
<dbReference type="OrthoDB" id="41004at2759"/>
<dbReference type="InterPro" id="IPR013083">
    <property type="entry name" value="Znf_RING/FYVE/PHD"/>
</dbReference>
<accession>A0A9N8ELE9</accession>
<dbReference type="InterPro" id="IPR001841">
    <property type="entry name" value="Znf_RING"/>
</dbReference>
<sequence>MFELYDCSCTFSFSEQQQFLEDNDDDYDKNNGISQEDQYPSSLQELLLLGNEPANTLKSESRSPRTSESTDTTCNMASFERSDSDKSLGVHACISADQNDSKDNLPEEDPPELQGVRSSSNTLSRLLRSSSITSTESPHCPICLDPMTPIDHQHPLQCPTRHCHYNFCTSCVQSLLSSSKDDFEMASDGNAHVKIYLHCPNCRADLSTTFRDVLLLRKVDMVHWLLAQRSSQYRELTPSQQRTQAAMQELHVQEAIQAAREKEVIFWKTHHRDSMSFGSNSLLLDDEEDDLSEHKHDDTTGEQLLRQSMHRYESSRRLRDGSFSYEEWGVEADLDNGVHSSFRAHNTQGDDSKTQSSSKKYDNSASSKPASFRKPLDETLLQGLEKCMTHAEQLQVTHWMTSGNPDLLAQAAQTLRKIEEDARHGVMPADRQKVMNRRGSVFEIVEETRQLEENPKPPPGSPRANNGGNVMDSFARRMTPRQRQQLLMKQQRAEHVKLEMAMAARASILERCPLPVRMPKAMVLELNQDPDGRRFPLRFCNDNWDGTVLDAYSKLTVNAVGRRALASSPTGSPWTVTKKAQTSHEGVFHVLSQGQYQRHYGEVQLTKYGETPPRVLVASVQGTAGRQGVMKGDVVTHIDGVALDNDERSVESLVALLRAKRQDGQETVQVVLNGEASIAEALSRRAVVMEEFLND</sequence>
<dbReference type="SUPFAM" id="SSF57850">
    <property type="entry name" value="RING/U-box"/>
    <property type="match status" value="1"/>
</dbReference>
<evidence type="ECO:0000313" key="4">
    <source>
        <dbReference type="EMBL" id="CAB9520670.1"/>
    </source>
</evidence>
<evidence type="ECO:0000256" key="1">
    <source>
        <dbReference type="PROSITE-ProRule" id="PRU00175"/>
    </source>
</evidence>
<dbReference type="Proteomes" id="UP001153069">
    <property type="component" value="Unassembled WGS sequence"/>
</dbReference>
<dbReference type="PROSITE" id="PS50089">
    <property type="entry name" value="ZF_RING_2"/>
    <property type="match status" value="1"/>
</dbReference>
<feature type="region of interest" description="Disordered" evidence="2">
    <location>
        <begin position="97"/>
        <end position="125"/>
    </location>
</feature>
<keyword evidence="1" id="KW-0862">Zinc</keyword>
<proteinExistence type="predicted"/>
<feature type="region of interest" description="Disordered" evidence="2">
    <location>
        <begin position="54"/>
        <end position="82"/>
    </location>
</feature>
<evidence type="ECO:0000259" key="3">
    <source>
        <dbReference type="PROSITE" id="PS50089"/>
    </source>
</evidence>
<reference evidence="4" key="1">
    <citation type="submission" date="2020-06" db="EMBL/GenBank/DDBJ databases">
        <authorList>
            <consortium name="Plant Systems Biology data submission"/>
        </authorList>
    </citation>
    <scope>NUCLEOTIDE SEQUENCE</scope>
    <source>
        <strain evidence="4">D6</strain>
    </source>
</reference>
<dbReference type="GO" id="GO:0008270">
    <property type="term" value="F:zinc ion binding"/>
    <property type="evidence" value="ECO:0007669"/>
    <property type="project" value="UniProtKB-KW"/>
</dbReference>
<name>A0A9N8ELE9_9STRA</name>
<keyword evidence="5" id="KW-1185">Reference proteome</keyword>
<dbReference type="Gene3D" id="3.30.40.10">
    <property type="entry name" value="Zinc/RING finger domain, C3HC4 (zinc finger)"/>
    <property type="match status" value="1"/>
</dbReference>
<feature type="region of interest" description="Disordered" evidence="2">
    <location>
        <begin position="340"/>
        <end position="374"/>
    </location>
</feature>
<keyword evidence="1" id="KW-0863">Zinc-finger</keyword>
<dbReference type="AlphaFoldDB" id="A0A9N8ELE9"/>
<protein>
    <recommendedName>
        <fullName evidence="3">RING-type domain-containing protein</fullName>
    </recommendedName>
</protein>
<feature type="domain" description="RING-type" evidence="3">
    <location>
        <begin position="140"/>
        <end position="203"/>
    </location>
</feature>
<gene>
    <name evidence="4" type="ORF">SEMRO_1124_G243850.1</name>
</gene>
<keyword evidence="1" id="KW-0479">Metal-binding</keyword>
<comment type="caution">
    <text evidence="4">The sequence shown here is derived from an EMBL/GenBank/DDBJ whole genome shotgun (WGS) entry which is preliminary data.</text>
</comment>
<dbReference type="EMBL" id="CAICTM010001122">
    <property type="protein sequence ID" value="CAB9520670.1"/>
    <property type="molecule type" value="Genomic_DNA"/>
</dbReference>